<keyword evidence="3" id="KW-1185">Reference proteome</keyword>
<proteinExistence type="predicted"/>
<accession>A0A7I8JR57</accession>
<evidence type="ECO:0000313" key="2">
    <source>
        <dbReference type="EMBL" id="CAA2632913.1"/>
    </source>
</evidence>
<protein>
    <submittedName>
        <fullName evidence="2">Uncharacterized protein</fullName>
    </submittedName>
</protein>
<gene>
    <name evidence="2" type="ORF">SI7747_16018474</name>
</gene>
<keyword evidence="1" id="KW-1133">Transmembrane helix</keyword>
<evidence type="ECO:0000256" key="1">
    <source>
        <dbReference type="SAM" id="Phobius"/>
    </source>
</evidence>
<sequence>MEAVQGKEREDFASRVKNVVLRVLVFTFWVFFLLLVKVLLY</sequence>
<organism evidence="2">
    <name type="scientific">Spirodela intermedia</name>
    <name type="common">Intermediate duckweed</name>
    <dbReference type="NCBI Taxonomy" id="51605"/>
    <lineage>
        <taxon>Eukaryota</taxon>
        <taxon>Viridiplantae</taxon>
        <taxon>Streptophyta</taxon>
        <taxon>Embryophyta</taxon>
        <taxon>Tracheophyta</taxon>
        <taxon>Spermatophyta</taxon>
        <taxon>Magnoliopsida</taxon>
        <taxon>Liliopsida</taxon>
        <taxon>Araceae</taxon>
        <taxon>Lemnoideae</taxon>
        <taxon>Spirodela</taxon>
    </lineage>
</organism>
<keyword evidence="1" id="KW-0812">Transmembrane</keyword>
<name>A0A7I8JR57_SPIIN</name>
<reference evidence="2 3" key="1">
    <citation type="submission" date="2019-12" db="EMBL/GenBank/DDBJ databases">
        <authorList>
            <person name="Scholz U."/>
            <person name="Mascher M."/>
            <person name="Fiebig A."/>
        </authorList>
    </citation>
    <scope>NUCLEOTIDE SEQUENCE</scope>
</reference>
<dbReference type="EMBL" id="CACRZD030000016">
    <property type="protein sequence ID" value="CAA6672063.1"/>
    <property type="molecule type" value="Genomic_DNA"/>
</dbReference>
<feature type="transmembrane region" description="Helical" evidence="1">
    <location>
        <begin position="20"/>
        <end position="40"/>
    </location>
</feature>
<dbReference type="Proteomes" id="UP001189122">
    <property type="component" value="Unassembled WGS sequence"/>
</dbReference>
<dbReference type="EMBL" id="LR743603">
    <property type="protein sequence ID" value="CAA2632913.1"/>
    <property type="molecule type" value="Genomic_DNA"/>
</dbReference>
<dbReference type="AlphaFoldDB" id="A0A7I8JR57"/>
<keyword evidence="1" id="KW-0472">Membrane</keyword>
<evidence type="ECO:0000313" key="3">
    <source>
        <dbReference type="Proteomes" id="UP001189122"/>
    </source>
</evidence>